<feature type="binding site" evidence="1">
    <location>
        <position position="402"/>
    </location>
    <ligand>
        <name>Zn(2+)</name>
        <dbReference type="ChEBI" id="CHEBI:29105"/>
        <note>catalytic</note>
    </ligand>
</feature>
<comment type="caution">
    <text evidence="1">Lacks conserved residue(s) required for the propagation of feature annotation.</text>
</comment>
<feature type="domain" description="Peptidase M12B" evidence="3">
    <location>
        <begin position="312"/>
        <end position="414"/>
    </location>
</feature>
<feature type="binding site" evidence="1">
    <location>
        <position position="392"/>
    </location>
    <ligand>
        <name>Zn(2+)</name>
        <dbReference type="ChEBI" id="CHEBI:29105"/>
        <note>catalytic</note>
    </ligand>
</feature>
<feature type="binding site" evidence="1">
    <location>
        <position position="396"/>
    </location>
    <ligand>
        <name>Zn(2+)</name>
        <dbReference type="ChEBI" id="CHEBI:29105"/>
        <note>catalytic</note>
    </ligand>
</feature>
<reference evidence="4 5" key="1">
    <citation type="submission" date="2021-06" db="EMBL/GenBank/DDBJ databases">
        <title>Caerostris extrusa draft genome.</title>
        <authorList>
            <person name="Kono N."/>
            <person name="Arakawa K."/>
        </authorList>
    </citation>
    <scope>NUCLEOTIDE SEQUENCE [LARGE SCALE GENOMIC DNA]</scope>
</reference>
<keyword evidence="5" id="KW-1185">Reference proteome</keyword>
<keyword evidence="4" id="KW-0645">Protease</keyword>
<evidence type="ECO:0000259" key="3">
    <source>
        <dbReference type="PROSITE" id="PS50215"/>
    </source>
</evidence>
<name>A0AAV4UIT2_CAEEX</name>
<dbReference type="Proteomes" id="UP001054945">
    <property type="component" value="Unassembled WGS sequence"/>
</dbReference>
<feature type="region of interest" description="Disordered" evidence="2">
    <location>
        <begin position="1"/>
        <end position="22"/>
    </location>
</feature>
<feature type="compositionally biased region" description="Polar residues" evidence="2">
    <location>
        <begin position="12"/>
        <end position="22"/>
    </location>
</feature>
<organism evidence="4 5">
    <name type="scientific">Caerostris extrusa</name>
    <name type="common">Bark spider</name>
    <name type="synonym">Caerostris bankana</name>
    <dbReference type="NCBI Taxonomy" id="172846"/>
    <lineage>
        <taxon>Eukaryota</taxon>
        <taxon>Metazoa</taxon>
        <taxon>Ecdysozoa</taxon>
        <taxon>Arthropoda</taxon>
        <taxon>Chelicerata</taxon>
        <taxon>Arachnida</taxon>
        <taxon>Araneae</taxon>
        <taxon>Araneomorphae</taxon>
        <taxon>Entelegynae</taxon>
        <taxon>Araneoidea</taxon>
        <taxon>Araneidae</taxon>
        <taxon>Caerostris</taxon>
    </lineage>
</organism>
<proteinExistence type="predicted"/>
<dbReference type="GO" id="GO:0046872">
    <property type="term" value="F:metal ion binding"/>
    <property type="evidence" value="ECO:0007669"/>
    <property type="project" value="UniProtKB-KW"/>
</dbReference>
<dbReference type="InterPro" id="IPR001590">
    <property type="entry name" value="Peptidase_M12B"/>
</dbReference>
<keyword evidence="4" id="KW-0378">Hydrolase</keyword>
<dbReference type="AlphaFoldDB" id="A0AAV4UIT2"/>
<sequence>MTSPSPWCESGRGSTTPEKPRSSVNLQIFHRRLDPFLLKETFNVDFYDEVPEYEIVHIQASSNRNGDGNEEKSINFFTFGRDISLKLKEDDDLNNRICHTNMYSMNPSGLEQIHIQDNDTFRAYQDLEQEAAFTILYKESGDMEMEGIVDNLTIKPMSADIMILDEDFNKEYDVKQSFNTPHLVIKNQELSNDVLLDITTSPCTMMQDGGLEVRYMELSKVEDGGIRESPLRGALENQMDRTARRRSKRDVSVVYPEILLIVDYESFASFRYSNRRTLHYYSSLLTSSEERLYFIQKSRSRMNRNMLHDVKVLMGFSRFLYEENDKLHPYDIAILMTKHELCSKIYQDRCYTALGIAYLGGACDIDTGHREITRAALIQDLRGRETVLVAAHEIGHLLGADHDGVGTAAECPEN</sequence>
<feature type="active site" evidence="1">
    <location>
        <position position="393"/>
    </location>
</feature>
<dbReference type="InterPro" id="IPR024079">
    <property type="entry name" value="MetalloPept_cat_dom_sf"/>
</dbReference>
<evidence type="ECO:0000256" key="1">
    <source>
        <dbReference type="PROSITE-ProRule" id="PRU00276"/>
    </source>
</evidence>
<keyword evidence="1" id="KW-0479">Metal-binding</keyword>
<dbReference type="GO" id="GO:0006508">
    <property type="term" value="P:proteolysis"/>
    <property type="evidence" value="ECO:0007669"/>
    <property type="project" value="InterPro"/>
</dbReference>
<dbReference type="SUPFAM" id="SSF55486">
    <property type="entry name" value="Metalloproteases ('zincins'), catalytic domain"/>
    <property type="match status" value="1"/>
</dbReference>
<keyword evidence="4" id="KW-0482">Metalloprotease</keyword>
<dbReference type="Gene3D" id="3.40.390.10">
    <property type="entry name" value="Collagenase (Catalytic Domain)"/>
    <property type="match status" value="1"/>
</dbReference>
<dbReference type="Pfam" id="PF13582">
    <property type="entry name" value="Reprolysin_3"/>
    <property type="match status" value="1"/>
</dbReference>
<protein>
    <submittedName>
        <fullName evidence="4">A disintegrin and metalloproteinase with thrombospondin motifs 6</fullName>
    </submittedName>
</protein>
<evidence type="ECO:0000256" key="2">
    <source>
        <dbReference type="SAM" id="MobiDB-lite"/>
    </source>
</evidence>
<dbReference type="GO" id="GO:0004222">
    <property type="term" value="F:metalloendopeptidase activity"/>
    <property type="evidence" value="ECO:0007669"/>
    <property type="project" value="InterPro"/>
</dbReference>
<accession>A0AAV4UIT2</accession>
<evidence type="ECO:0000313" key="5">
    <source>
        <dbReference type="Proteomes" id="UP001054945"/>
    </source>
</evidence>
<evidence type="ECO:0000313" key="4">
    <source>
        <dbReference type="EMBL" id="GIY57683.1"/>
    </source>
</evidence>
<comment type="caution">
    <text evidence="4">The sequence shown here is derived from an EMBL/GenBank/DDBJ whole genome shotgun (WGS) entry which is preliminary data.</text>
</comment>
<dbReference type="EMBL" id="BPLR01012943">
    <property type="protein sequence ID" value="GIY57683.1"/>
    <property type="molecule type" value="Genomic_DNA"/>
</dbReference>
<gene>
    <name evidence="4" type="primary">ADAMTS6</name>
    <name evidence="4" type="ORF">CEXT_392471</name>
</gene>
<dbReference type="PROSITE" id="PS50215">
    <property type="entry name" value="ADAM_MEPRO"/>
    <property type="match status" value="1"/>
</dbReference>
<keyword evidence="1" id="KW-0862">Zinc</keyword>